<name>A0A2P8ECM4_9BACT</name>
<dbReference type="RefSeq" id="WP_106565312.1">
    <property type="nucleotide sequence ID" value="NZ_PYGF01000001.1"/>
</dbReference>
<dbReference type="EMBL" id="PYGF01000001">
    <property type="protein sequence ID" value="PSL07194.1"/>
    <property type="molecule type" value="Genomic_DNA"/>
</dbReference>
<evidence type="ECO:0000313" key="5">
    <source>
        <dbReference type="Proteomes" id="UP000240708"/>
    </source>
</evidence>
<dbReference type="SUPFAM" id="SSF51604">
    <property type="entry name" value="Enolase C-terminal domain-like"/>
    <property type="match status" value="1"/>
</dbReference>
<dbReference type="SFLD" id="SFLDF00009">
    <property type="entry name" value="o-succinylbenzoate_synthase"/>
    <property type="match status" value="1"/>
</dbReference>
<dbReference type="GO" id="GO:0046872">
    <property type="term" value="F:metal ion binding"/>
    <property type="evidence" value="ECO:0007669"/>
    <property type="project" value="UniProtKB-KW"/>
</dbReference>
<dbReference type="SUPFAM" id="SSF54826">
    <property type="entry name" value="Enolase N-terminal domain-like"/>
    <property type="match status" value="1"/>
</dbReference>
<organism evidence="4 5">
    <name type="scientific">Cecembia rubra</name>
    <dbReference type="NCBI Taxonomy" id="1485585"/>
    <lineage>
        <taxon>Bacteria</taxon>
        <taxon>Pseudomonadati</taxon>
        <taxon>Bacteroidota</taxon>
        <taxon>Cytophagia</taxon>
        <taxon>Cytophagales</taxon>
        <taxon>Cyclobacteriaceae</taxon>
        <taxon>Cecembia</taxon>
    </lineage>
</organism>
<dbReference type="InterPro" id="IPR013342">
    <property type="entry name" value="Mandelate_racemase_C"/>
</dbReference>
<dbReference type="GO" id="GO:0016854">
    <property type="term" value="F:racemase and epimerase activity"/>
    <property type="evidence" value="ECO:0007669"/>
    <property type="project" value="UniProtKB-ARBA"/>
</dbReference>
<dbReference type="Gene3D" id="3.20.20.120">
    <property type="entry name" value="Enolase-like C-terminal domain"/>
    <property type="match status" value="1"/>
</dbReference>
<evidence type="ECO:0000313" key="4">
    <source>
        <dbReference type="EMBL" id="PSL07194.1"/>
    </source>
</evidence>
<dbReference type="InterPro" id="IPR029017">
    <property type="entry name" value="Enolase-like_N"/>
</dbReference>
<dbReference type="SFLD" id="SFLDG00180">
    <property type="entry name" value="muconate_cycloisomerase"/>
    <property type="match status" value="1"/>
</dbReference>
<protein>
    <recommendedName>
        <fullName evidence="2">o-succinylbenzoate synthase</fullName>
        <ecNumber evidence="2">4.2.1.113</ecNumber>
    </recommendedName>
</protein>
<keyword evidence="1" id="KW-0479">Metal-binding</keyword>
<reference evidence="4 5" key="1">
    <citation type="submission" date="2018-03" db="EMBL/GenBank/DDBJ databases">
        <title>Genomic Encyclopedia of Archaeal and Bacterial Type Strains, Phase II (KMG-II): from individual species to whole genera.</title>
        <authorList>
            <person name="Goeker M."/>
        </authorList>
    </citation>
    <scope>NUCLEOTIDE SEQUENCE [LARGE SCALE GENOMIC DNA]</scope>
    <source>
        <strain evidence="4 5">DSM 28057</strain>
    </source>
</reference>
<dbReference type="NCBIfam" id="TIGR01927">
    <property type="entry name" value="menC_gam_Gplu"/>
    <property type="match status" value="1"/>
</dbReference>
<comment type="caution">
    <text evidence="4">The sequence shown here is derived from an EMBL/GenBank/DDBJ whole genome shotgun (WGS) entry which is preliminary data.</text>
</comment>
<dbReference type="CDD" id="cd03320">
    <property type="entry name" value="OSBS"/>
    <property type="match status" value="1"/>
</dbReference>
<proteinExistence type="predicted"/>
<dbReference type="Pfam" id="PF13378">
    <property type="entry name" value="MR_MLE_C"/>
    <property type="match status" value="1"/>
</dbReference>
<evidence type="ECO:0000256" key="1">
    <source>
        <dbReference type="ARBA" id="ARBA00022723"/>
    </source>
</evidence>
<dbReference type="InterPro" id="IPR029065">
    <property type="entry name" value="Enolase_C-like"/>
</dbReference>
<dbReference type="GO" id="GO:0009063">
    <property type="term" value="P:amino acid catabolic process"/>
    <property type="evidence" value="ECO:0007669"/>
    <property type="project" value="InterPro"/>
</dbReference>
<feature type="domain" description="Mandelate racemase/muconate lactonizing enzyme C-terminal" evidence="3">
    <location>
        <begin position="148"/>
        <end position="246"/>
    </location>
</feature>
<sequence>MTEYFHIPKFNYLPHHLRFRFDAGTSRGVLKSKTTFFLSAHEAENPKVKGWGEAAPLPKLSVDDIPDFEIQLSNLCAKFSGNDIPKSEQGILNWVSDNIPAELPSIRFAFEVALLDLFWGGRKKIFENAFFDNEKSIPINGLIWMGDRDFMLQQIDKKIAEGYDCIKMKIGAIDFDQECELLEYIRNSFSQEKITLRVDANGAFSAEEAMKKLEKLAQFDLHSIEQPIRQGQSKAMAELCKQTPLPIALDEELINLSEYAEKKKLLEQIMPQYIILKPTLLGGIKASKEWIDLAEELGIGWWMTSALESNIGLNAIAQFTSTYHISMPQGLGTGQLYHNNIDSPLRIDNGFIFYDHNKNWSEGMCY</sequence>
<accession>A0A2P8ECM4</accession>
<dbReference type="GO" id="GO:0009234">
    <property type="term" value="P:menaquinone biosynthetic process"/>
    <property type="evidence" value="ECO:0007669"/>
    <property type="project" value="UniProtKB-UniRule"/>
</dbReference>
<dbReference type="AlphaFoldDB" id="A0A2P8ECM4"/>
<dbReference type="PANTHER" id="PTHR48073:SF2">
    <property type="entry name" value="O-SUCCINYLBENZOATE SYNTHASE"/>
    <property type="match status" value="1"/>
</dbReference>
<dbReference type="SFLD" id="SFLDS00001">
    <property type="entry name" value="Enolase"/>
    <property type="match status" value="1"/>
</dbReference>
<dbReference type="InterPro" id="IPR018110">
    <property type="entry name" value="Mandel_Rmase/mucon_lact_enz_CS"/>
</dbReference>
<dbReference type="SMART" id="SM00922">
    <property type="entry name" value="MR_MLE"/>
    <property type="match status" value="1"/>
</dbReference>
<dbReference type="EC" id="4.2.1.113" evidence="2"/>
<evidence type="ECO:0000256" key="2">
    <source>
        <dbReference type="NCBIfam" id="TIGR01927"/>
    </source>
</evidence>
<keyword evidence="5" id="KW-1185">Reference proteome</keyword>
<dbReference type="OrthoDB" id="9766759at2"/>
<dbReference type="PROSITE" id="PS00909">
    <property type="entry name" value="MR_MLE_2"/>
    <property type="match status" value="1"/>
</dbReference>
<dbReference type="InterPro" id="IPR036849">
    <property type="entry name" value="Enolase-like_C_sf"/>
</dbReference>
<dbReference type="Gene3D" id="3.30.390.10">
    <property type="entry name" value="Enolase-like, N-terminal domain"/>
    <property type="match status" value="1"/>
</dbReference>
<evidence type="ECO:0000259" key="3">
    <source>
        <dbReference type="SMART" id="SM00922"/>
    </source>
</evidence>
<gene>
    <name evidence="4" type="ORF">CLV48_101124</name>
</gene>
<dbReference type="PANTHER" id="PTHR48073">
    <property type="entry name" value="O-SUCCINYLBENZOATE SYNTHASE-RELATED"/>
    <property type="match status" value="1"/>
</dbReference>
<dbReference type="Proteomes" id="UP000240708">
    <property type="component" value="Unassembled WGS sequence"/>
</dbReference>
<dbReference type="GO" id="GO:0043748">
    <property type="term" value="F:O-succinylbenzoate synthase activity"/>
    <property type="evidence" value="ECO:0007669"/>
    <property type="project" value="UniProtKB-EC"/>
</dbReference>